<dbReference type="InterPro" id="IPR013783">
    <property type="entry name" value="Ig-like_fold"/>
</dbReference>
<evidence type="ECO:0000256" key="8">
    <source>
        <dbReference type="PROSITE-ProRule" id="PRU00023"/>
    </source>
</evidence>
<evidence type="ECO:0000313" key="11">
    <source>
        <dbReference type="Proteomes" id="UP000825935"/>
    </source>
</evidence>
<evidence type="ECO:0000256" key="3">
    <source>
        <dbReference type="ARBA" id="ARBA00022528"/>
    </source>
</evidence>
<comment type="caution">
    <text evidence="10">The sequence shown here is derived from an EMBL/GenBank/DDBJ whole genome shotgun (WGS) entry which is preliminary data.</text>
</comment>
<feature type="repeat" description="ANK" evidence="8">
    <location>
        <begin position="659"/>
        <end position="691"/>
    </location>
</feature>
<dbReference type="PANTHER" id="PTHR23335:SF3">
    <property type="entry name" value="CALMODULIN-BINDING TRANSCRIPTION ACTIVATOR 5"/>
    <property type="match status" value="1"/>
</dbReference>
<dbReference type="Proteomes" id="UP000825935">
    <property type="component" value="Chromosome 31"/>
</dbReference>
<dbReference type="Gene3D" id="1.25.40.20">
    <property type="entry name" value="Ankyrin repeat-containing domain"/>
    <property type="match status" value="1"/>
</dbReference>
<proteinExistence type="inferred from homology"/>
<dbReference type="GO" id="GO:0005634">
    <property type="term" value="C:nucleus"/>
    <property type="evidence" value="ECO:0007669"/>
    <property type="project" value="UniProtKB-SubCell"/>
</dbReference>
<dbReference type="InterPro" id="IPR036770">
    <property type="entry name" value="Ankyrin_rpt-contain_sf"/>
</dbReference>
<dbReference type="GO" id="GO:0003690">
    <property type="term" value="F:double-stranded DNA binding"/>
    <property type="evidence" value="ECO:0007669"/>
    <property type="project" value="TreeGrafter"/>
</dbReference>
<gene>
    <name evidence="10" type="ORF">KP509_31G019600</name>
</gene>
<dbReference type="SMART" id="SM00015">
    <property type="entry name" value="IQ"/>
    <property type="match status" value="4"/>
</dbReference>
<dbReference type="SUPFAM" id="SSF52540">
    <property type="entry name" value="P-loop containing nucleoside triphosphate hydrolases"/>
    <property type="match status" value="1"/>
</dbReference>
<keyword evidence="3" id="KW-0934">Plastid</keyword>
<dbReference type="PROSITE" id="PS51437">
    <property type="entry name" value="CG_1"/>
    <property type="match status" value="1"/>
</dbReference>
<comment type="subcellular location">
    <subcellularLocation>
        <location evidence="1">Nucleus</location>
    </subcellularLocation>
</comment>
<evidence type="ECO:0000256" key="1">
    <source>
        <dbReference type="ARBA" id="ARBA00004123"/>
    </source>
</evidence>
<dbReference type="AlphaFoldDB" id="A0A8T2QXR6"/>
<keyword evidence="4 8" id="KW-0040">ANK repeat</keyword>
<dbReference type="PROSITE" id="PS50088">
    <property type="entry name" value="ANK_REPEAT"/>
    <property type="match status" value="1"/>
</dbReference>
<evidence type="ECO:0000256" key="6">
    <source>
        <dbReference type="ARBA" id="ARBA00023163"/>
    </source>
</evidence>
<evidence type="ECO:0000256" key="5">
    <source>
        <dbReference type="ARBA" id="ARBA00023159"/>
    </source>
</evidence>
<dbReference type="InterPro" id="IPR014756">
    <property type="entry name" value="Ig_E-set"/>
</dbReference>
<dbReference type="InterPro" id="IPR005559">
    <property type="entry name" value="CG-1_dom"/>
</dbReference>
<dbReference type="Pfam" id="PF12796">
    <property type="entry name" value="Ank_2"/>
    <property type="match status" value="1"/>
</dbReference>
<evidence type="ECO:0000313" key="10">
    <source>
        <dbReference type="EMBL" id="KAH7288258.1"/>
    </source>
</evidence>
<dbReference type="InterPro" id="IPR000048">
    <property type="entry name" value="IQ_motif_EF-hand-BS"/>
</dbReference>
<sequence>MEYFQDGSSSISGPADIDFKRLWQEAKSRWLRPTEVYEVLMNHSMFTISKEPLTLPPSGTLVLFNRKLLRNFRKDGHPWRKKKDNKTVKEAHEHLKVGSEEKIHVYYAHGDGDSNLQRRSYWLLDKALEHIVLVHYLEIKEVRTSIFVHQPATSLQNMQSESSTMYNAALNPYFTTVGETVSHSESAGGPASGHSYSFSDLDSNENSDFDKIYIEDLLSSAETGLTDRVSGPQWSNNNVCSTSEQVIMEDAGNTTGSHLPWDRTMQFASNTTNYICQNDDHAVGALHSTTSVQYLEACLPGTCDIQVFAPEPSSCTTSNSYDKQIGDSGFGTGEIDGVKTHDTQLNMQIPLFENSDEVLKKLDSLDRWMRRELPSDNQTCSIETSTDSTPPCVDLVSQDAVQATWEPSGTEEMTSFTPRFCFEITEYSPTWSFSSENSKVIIVGNFNGDMTEFKSIDWCCMFNDNCVHVDVIQLGVLRFLIPEGTAPGIFSFYISDGGRQLLSCVKQFEVKESIQIQKQLVNVELDREYEELRLQCRLAHLLLENSVHYEKKVLKHGISMPSACRNLLQVVEQEWCHLNGLLDSPYRELSKIKEQLLQFSFRCMVVGSMNKGPAMDKRVWESCDSSGQAVLHLASALGYEWVINVVQVLGMSIDFRDKHGWTALHWAAYYGRERMVAALLVAGAKPGATTDPTSDNISGCTPAEIADAAGHEGLAGYLSEQDLVSHLNSLTLEENEHDKLHAQDEGQRIVDYLRRSFSLRRTIRTADDELALEDSLSAVGKATVSAARIHAAFKEYFTRERLRAIEETDEYGFTIDEQMAVQRIQKAYRKHRERKKREHAALHILSQFRTWKTRRNFLGLRQNVIKIQAYFRMYRARKQYQKLIWSVGVLEKGILRWYKRKKGLRGYQPEVCGQVGNNDDFLQVGRKQAEEALERSVVLVQSMVRSKIAREQYRRMKENFLRLNANNLQRTDQAMDEDDVE</sequence>
<name>A0A8T2QXR6_CERRI</name>
<evidence type="ECO:0000259" key="9">
    <source>
        <dbReference type="PROSITE" id="PS51437"/>
    </source>
</evidence>
<keyword evidence="5" id="KW-0010">Activator</keyword>
<keyword evidence="7" id="KW-0539">Nucleus</keyword>
<dbReference type="PROSITE" id="PS50297">
    <property type="entry name" value="ANK_REP_REGION"/>
    <property type="match status" value="1"/>
</dbReference>
<feature type="domain" description="CG-1" evidence="9">
    <location>
        <begin position="19"/>
        <end position="145"/>
    </location>
</feature>
<dbReference type="SMART" id="SM00248">
    <property type="entry name" value="ANK"/>
    <property type="match status" value="1"/>
</dbReference>
<dbReference type="SUPFAM" id="SSF81296">
    <property type="entry name" value="E set domains"/>
    <property type="match status" value="1"/>
</dbReference>
<dbReference type="SUPFAM" id="SSF48403">
    <property type="entry name" value="Ankyrin repeat"/>
    <property type="match status" value="1"/>
</dbReference>
<dbReference type="Gene3D" id="2.60.40.10">
    <property type="entry name" value="Immunoglobulins"/>
    <property type="match status" value="1"/>
</dbReference>
<protein>
    <recommendedName>
        <fullName evidence="9">CG-1 domain-containing protein</fullName>
    </recommendedName>
</protein>
<accession>A0A8T2QXR6</accession>
<dbReference type="Pfam" id="PF03859">
    <property type="entry name" value="CG-1"/>
    <property type="match status" value="1"/>
</dbReference>
<evidence type="ECO:0000256" key="4">
    <source>
        <dbReference type="ARBA" id="ARBA00023043"/>
    </source>
</evidence>
<comment type="similarity">
    <text evidence="2">Belongs to the CAMTA family.</text>
</comment>
<dbReference type="PANTHER" id="PTHR23335">
    <property type="entry name" value="CALMODULIN-BINDING TRANSCRIPTION ACTIVATOR CAMTA"/>
    <property type="match status" value="1"/>
</dbReference>
<dbReference type="Gene3D" id="1.20.5.190">
    <property type="match status" value="1"/>
</dbReference>
<dbReference type="GO" id="GO:0003712">
    <property type="term" value="F:transcription coregulator activity"/>
    <property type="evidence" value="ECO:0007669"/>
    <property type="project" value="TreeGrafter"/>
</dbReference>
<dbReference type="SMART" id="SM01076">
    <property type="entry name" value="CG-1"/>
    <property type="match status" value="1"/>
</dbReference>
<keyword evidence="11" id="KW-1185">Reference proteome</keyword>
<dbReference type="EMBL" id="CM035436">
    <property type="protein sequence ID" value="KAH7288258.1"/>
    <property type="molecule type" value="Genomic_DNA"/>
</dbReference>
<organism evidence="10 11">
    <name type="scientific">Ceratopteris richardii</name>
    <name type="common">Triangle waterfern</name>
    <dbReference type="NCBI Taxonomy" id="49495"/>
    <lineage>
        <taxon>Eukaryota</taxon>
        <taxon>Viridiplantae</taxon>
        <taxon>Streptophyta</taxon>
        <taxon>Embryophyta</taxon>
        <taxon>Tracheophyta</taxon>
        <taxon>Polypodiopsida</taxon>
        <taxon>Polypodiidae</taxon>
        <taxon>Polypodiales</taxon>
        <taxon>Pteridineae</taxon>
        <taxon>Pteridaceae</taxon>
        <taxon>Parkerioideae</taxon>
        <taxon>Ceratopteris</taxon>
    </lineage>
</organism>
<dbReference type="Pfam" id="PF00612">
    <property type="entry name" value="IQ"/>
    <property type="match status" value="1"/>
</dbReference>
<keyword evidence="6" id="KW-0804">Transcription</keyword>
<dbReference type="PROSITE" id="PS50096">
    <property type="entry name" value="IQ"/>
    <property type="match status" value="2"/>
</dbReference>
<reference evidence="10" key="1">
    <citation type="submission" date="2021-08" db="EMBL/GenBank/DDBJ databases">
        <title>WGS assembly of Ceratopteris richardii.</title>
        <authorList>
            <person name="Marchant D.B."/>
            <person name="Chen G."/>
            <person name="Jenkins J."/>
            <person name="Shu S."/>
            <person name="Leebens-Mack J."/>
            <person name="Grimwood J."/>
            <person name="Schmutz J."/>
            <person name="Soltis P."/>
            <person name="Soltis D."/>
            <person name="Chen Z.-H."/>
        </authorList>
    </citation>
    <scope>NUCLEOTIDE SEQUENCE</scope>
    <source>
        <strain evidence="10">Whitten #5841</strain>
        <tissue evidence="10">Leaf</tissue>
    </source>
</reference>
<keyword evidence="3" id="KW-0150">Chloroplast</keyword>
<evidence type="ECO:0000256" key="7">
    <source>
        <dbReference type="ARBA" id="ARBA00023242"/>
    </source>
</evidence>
<dbReference type="InterPro" id="IPR002110">
    <property type="entry name" value="Ankyrin_rpt"/>
</dbReference>
<dbReference type="OrthoDB" id="407555at2759"/>
<dbReference type="GO" id="GO:0006357">
    <property type="term" value="P:regulation of transcription by RNA polymerase II"/>
    <property type="evidence" value="ECO:0007669"/>
    <property type="project" value="TreeGrafter"/>
</dbReference>
<evidence type="ECO:0000256" key="2">
    <source>
        <dbReference type="ARBA" id="ARBA00008267"/>
    </source>
</evidence>
<dbReference type="InterPro" id="IPR027417">
    <property type="entry name" value="P-loop_NTPase"/>
</dbReference>